<organism evidence="1 2">
    <name type="scientific">Laccaria amethystina LaAM-08-1</name>
    <dbReference type="NCBI Taxonomy" id="1095629"/>
    <lineage>
        <taxon>Eukaryota</taxon>
        <taxon>Fungi</taxon>
        <taxon>Dikarya</taxon>
        <taxon>Basidiomycota</taxon>
        <taxon>Agaricomycotina</taxon>
        <taxon>Agaricomycetes</taxon>
        <taxon>Agaricomycetidae</taxon>
        <taxon>Agaricales</taxon>
        <taxon>Agaricineae</taxon>
        <taxon>Hydnangiaceae</taxon>
        <taxon>Laccaria</taxon>
    </lineage>
</organism>
<proteinExistence type="predicted"/>
<accession>A0A0C9XI63</accession>
<dbReference type="AlphaFoldDB" id="A0A0C9XI63"/>
<keyword evidence="2" id="KW-1185">Reference proteome</keyword>
<protein>
    <recommendedName>
        <fullName evidence="3">RNase H type-1 domain-containing protein</fullName>
    </recommendedName>
</protein>
<feature type="non-terminal residue" evidence="1">
    <location>
        <position position="117"/>
    </location>
</feature>
<evidence type="ECO:0000313" key="2">
    <source>
        <dbReference type="Proteomes" id="UP000054477"/>
    </source>
</evidence>
<dbReference type="STRING" id="1095629.A0A0C9XI63"/>
<sequence length="117" mass="13052">LGFWYPELSLGFVTPVNFNIHHCTGIYFLEALCIASAIHKFKSYLSTSTAVIFTDSEDTVDMFNSFHTTPFYNPILTSAVDETIVHSCDIHVLHVEGIKNKVADALSCGQFHCACQF</sequence>
<name>A0A0C9XI63_9AGAR</name>
<evidence type="ECO:0008006" key="3">
    <source>
        <dbReference type="Google" id="ProtNLM"/>
    </source>
</evidence>
<dbReference type="EMBL" id="KN838610">
    <property type="protein sequence ID" value="KIK01224.1"/>
    <property type="molecule type" value="Genomic_DNA"/>
</dbReference>
<dbReference type="HOGENOM" id="CLU_125038_0_0_1"/>
<feature type="non-terminal residue" evidence="1">
    <location>
        <position position="1"/>
    </location>
</feature>
<evidence type="ECO:0000313" key="1">
    <source>
        <dbReference type="EMBL" id="KIK01224.1"/>
    </source>
</evidence>
<gene>
    <name evidence="1" type="ORF">K443DRAFT_55185</name>
</gene>
<reference evidence="1 2" key="1">
    <citation type="submission" date="2014-04" db="EMBL/GenBank/DDBJ databases">
        <authorList>
            <consortium name="DOE Joint Genome Institute"/>
            <person name="Kuo A."/>
            <person name="Kohler A."/>
            <person name="Nagy L.G."/>
            <person name="Floudas D."/>
            <person name="Copeland A."/>
            <person name="Barry K.W."/>
            <person name="Cichocki N."/>
            <person name="Veneault-Fourrey C."/>
            <person name="LaButti K."/>
            <person name="Lindquist E.A."/>
            <person name="Lipzen A."/>
            <person name="Lundell T."/>
            <person name="Morin E."/>
            <person name="Murat C."/>
            <person name="Sun H."/>
            <person name="Tunlid A."/>
            <person name="Henrissat B."/>
            <person name="Grigoriev I.V."/>
            <person name="Hibbett D.S."/>
            <person name="Martin F."/>
            <person name="Nordberg H.P."/>
            <person name="Cantor M.N."/>
            <person name="Hua S.X."/>
        </authorList>
    </citation>
    <scope>NUCLEOTIDE SEQUENCE [LARGE SCALE GENOMIC DNA]</scope>
    <source>
        <strain evidence="1 2">LaAM-08-1</strain>
    </source>
</reference>
<dbReference type="OrthoDB" id="3249498at2759"/>
<dbReference type="Proteomes" id="UP000054477">
    <property type="component" value="Unassembled WGS sequence"/>
</dbReference>
<reference evidence="2" key="2">
    <citation type="submission" date="2015-01" db="EMBL/GenBank/DDBJ databases">
        <title>Evolutionary Origins and Diversification of the Mycorrhizal Mutualists.</title>
        <authorList>
            <consortium name="DOE Joint Genome Institute"/>
            <consortium name="Mycorrhizal Genomics Consortium"/>
            <person name="Kohler A."/>
            <person name="Kuo A."/>
            <person name="Nagy L.G."/>
            <person name="Floudas D."/>
            <person name="Copeland A."/>
            <person name="Barry K.W."/>
            <person name="Cichocki N."/>
            <person name="Veneault-Fourrey C."/>
            <person name="LaButti K."/>
            <person name="Lindquist E.A."/>
            <person name="Lipzen A."/>
            <person name="Lundell T."/>
            <person name="Morin E."/>
            <person name="Murat C."/>
            <person name="Riley R."/>
            <person name="Ohm R."/>
            <person name="Sun H."/>
            <person name="Tunlid A."/>
            <person name="Henrissat B."/>
            <person name="Grigoriev I.V."/>
            <person name="Hibbett D.S."/>
            <person name="Martin F."/>
        </authorList>
    </citation>
    <scope>NUCLEOTIDE SEQUENCE [LARGE SCALE GENOMIC DNA]</scope>
    <source>
        <strain evidence="2">LaAM-08-1</strain>
    </source>
</reference>